<reference evidence="4 5" key="1">
    <citation type="submission" date="2018-10" db="EMBL/GenBank/DDBJ databases">
        <title>A high-quality apple genome assembly.</title>
        <authorList>
            <person name="Hu J."/>
        </authorList>
    </citation>
    <scope>NUCLEOTIDE SEQUENCE [LARGE SCALE GENOMIC DNA]</scope>
    <source>
        <strain evidence="5">cv. HFTH1</strain>
        <tissue evidence="4">Young leaf</tissue>
    </source>
</reference>
<gene>
    <name evidence="4" type="ORF">DVH24_026069</name>
</gene>
<keyword evidence="1" id="KW-0677">Repeat</keyword>
<dbReference type="EMBL" id="RDQH01000328">
    <property type="protein sequence ID" value="RXI06933.1"/>
    <property type="molecule type" value="Genomic_DNA"/>
</dbReference>
<feature type="chain" id="PRO_5019826435" description="Disease resistance protein winged helix domain-containing protein" evidence="2">
    <location>
        <begin position="28"/>
        <end position="267"/>
    </location>
</feature>
<protein>
    <recommendedName>
        <fullName evidence="3">Disease resistance protein winged helix domain-containing protein</fullName>
    </recommendedName>
</protein>
<dbReference type="AlphaFoldDB" id="A0A498KNQ4"/>
<evidence type="ECO:0000256" key="1">
    <source>
        <dbReference type="ARBA" id="ARBA00022737"/>
    </source>
</evidence>
<feature type="signal peptide" evidence="2">
    <location>
        <begin position="1"/>
        <end position="27"/>
    </location>
</feature>
<evidence type="ECO:0000259" key="3">
    <source>
        <dbReference type="Pfam" id="PF23559"/>
    </source>
</evidence>
<dbReference type="InterPro" id="IPR058922">
    <property type="entry name" value="WHD_DRP"/>
</dbReference>
<accession>A0A498KNQ4</accession>
<comment type="caution">
    <text evidence="4">The sequence shown here is derived from an EMBL/GenBank/DDBJ whole genome shotgun (WGS) entry which is preliminary data.</text>
</comment>
<evidence type="ECO:0000313" key="4">
    <source>
        <dbReference type="EMBL" id="RXI06933.1"/>
    </source>
</evidence>
<keyword evidence="5" id="KW-1185">Reference proteome</keyword>
<evidence type="ECO:0000313" key="5">
    <source>
        <dbReference type="Proteomes" id="UP000290289"/>
    </source>
</evidence>
<feature type="domain" description="Disease resistance protein winged helix" evidence="3">
    <location>
        <begin position="37"/>
        <end position="86"/>
    </location>
</feature>
<organism evidence="4 5">
    <name type="scientific">Malus domestica</name>
    <name type="common">Apple</name>
    <name type="synonym">Pyrus malus</name>
    <dbReference type="NCBI Taxonomy" id="3750"/>
    <lineage>
        <taxon>Eukaryota</taxon>
        <taxon>Viridiplantae</taxon>
        <taxon>Streptophyta</taxon>
        <taxon>Embryophyta</taxon>
        <taxon>Tracheophyta</taxon>
        <taxon>Spermatophyta</taxon>
        <taxon>Magnoliopsida</taxon>
        <taxon>eudicotyledons</taxon>
        <taxon>Gunneridae</taxon>
        <taxon>Pentapetalae</taxon>
        <taxon>rosids</taxon>
        <taxon>fabids</taxon>
        <taxon>Rosales</taxon>
        <taxon>Rosaceae</taxon>
        <taxon>Amygdaloideae</taxon>
        <taxon>Maleae</taxon>
        <taxon>Malus</taxon>
    </lineage>
</organism>
<dbReference type="Pfam" id="PF23559">
    <property type="entry name" value="WHD_DRP"/>
    <property type="match status" value="1"/>
</dbReference>
<dbReference type="Gene3D" id="1.10.10.10">
    <property type="entry name" value="Winged helix-like DNA-binding domain superfamily/Winged helix DNA-binding domain"/>
    <property type="match status" value="1"/>
</dbReference>
<dbReference type="Proteomes" id="UP000290289">
    <property type="component" value="Chromosome 2"/>
</dbReference>
<keyword evidence="2" id="KW-0732">Signal</keyword>
<proteinExistence type="predicted"/>
<name>A0A498KNQ4_MALDO</name>
<evidence type="ECO:0000256" key="2">
    <source>
        <dbReference type="SAM" id="SignalP"/>
    </source>
</evidence>
<sequence>MIISRIKELLIFAKVLFCSCSLLATSASKQGMDWLVVKSKKGKALMEEVGEEYLANLIHRNLVQVSKVYIDGKARSCRVHDLLHEVLRRKSAGSSFYHVLSEDESTFEPVTRRLLIYSSPSKALRSITQSHIRFVFTFYQAEWPKSFLNTWSGNLKLVIVCSTQSSSEIRGVFVSLEVLKPKEYEGEVASGVHWQSVKLRKPGSKTVSDIFLGYCYDYNIEFSLKSEQGVKIDDVIGCVQALQKVKANHGGINLIKALGKLRQLSKA</sequence>
<dbReference type="InterPro" id="IPR036388">
    <property type="entry name" value="WH-like_DNA-bd_sf"/>
</dbReference>